<organism evidence="17 18">
    <name type="scientific">Cherax quadricarinatus</name>
    <name type="common">Australian red claw crayfish</name>
    <dbReference type="NCBI Taxonomy" id="27406"/>
    <lineage>
        <taxon>Eukaryota</taxon>
        <taxon>Metazoa</taxon>
        <taxon>Ecdysozoa</taxon>
        <taxon>Arthropoda</taxon>
        <taxon>Crustacea</taxon>
        <taxon>Multicrustacea</taxon>
        <taxon>Malacostraca</taxon>
        <taxon>Eumalacostraca</taxon>
        <taxon>Eucarida</taxon>
        <taxon>Decapoda</taxon>
        <taxon>Pleocyemata</taxon>
        <taxon>Astacidea</taxon>
        <taxon>Parastacoidea</taxon>
        <taxon>Parastacidae</taxon>
        <taxon>Cherax</taxon>
    </lineage>
</organism>
<sequence>MEGIVRANNPALRDVSAQCLAEFVKWSHKQSRKDPVSLNLKSILLRIFSLCKHPSAFKRLGGCLAWNSIYREVREDAEAVDTWSLEILTHLVCALDLAQADDPALGTHEQTQAAIHHLERIIRVKKESFWKKSSHRRIPSELGDGTLDDLLLWLLKQCGRPKHLVRHACMELLTSLAPHAQGCNSVGDFVKKCIKKNNLKMVVDIVEGGGEAALGIKQHCCPTSDTHTPLTCKDVNIFFEALLAALDCYSWLLGQGILPAVQLLSYEHVQLFAAASYFIEHMALVSVSDYLKIHQRNNTEQSLVTPSEDEVTTKLKCTVVVRYLDFVKVLLQDGVSAASFLYQHSLWSPSFYELVIMCVLDPANVGFDIKDTEVVKHLPSRLHDILSVMYAKVSQDVAQVFVHHLEEKLQNSKYNIMQLLPPSLLEATHITHRSKHIVEGIEVLQKSGWLTRCSMLSHTLGGDLAKWVCESVFVRRASILTAVSPNPSYLQFLSAVLQLAVALHSQVTQELLRWTTNSETVIGITGQNIEKGAHILNTLGSNIIPHLLVACDLTLATCVQLIKDGRFLPAMVFSSALLNSLIRNPELRKRHSLHVIQAFLYHWPTFSAESSKSSMHQESVLGLLSSLFLVDQGDTLRKHCSDPGHNIVVFYKELVSDAKVELQLKIKALKLLPFFFTMSPHTATCISEALETMSLNNFPLKSTEFAAGSARDREYHQALSEILIALELSMSSVLLQFTIKLFCREEKHRYEDSLVESLEKYIKRQVCSRQLETLKLVYSMITDVSCVKQQLRYNIVEKVLGPLLQQTSLPPTISFLVEVISSVMAGASLPLPGRSDEQHKVLVTKIASFTILQIMYSKLPRERIFAPGSEVNSAYRPTDQSGKELTKEVFRCASKVAKGELRHDQTHAEFRRLCACAAYNTLIAALACVQNDLKFYTGFLFSSNPTKGEAIWECLVDCDKTHEFDVEVNFNPDSRKRFVAVRRKLREAAQEEGVEAGTVQYIASHYLHDSSLREDLSQFDFSNSVVLAMSQKEDSKDKYSSSMTGERGELMSVHLDHSDYNGHEVMANLTAVIHYMTDTGILVLHKGDSTPTVSDVPVWMMHLQQKIESAETPRNVKLFLLRLMMNTSKVFAPYAAHFVKPILSCLVNGTLGDKINYFLCDLMVMLLGWGSKAMPQDSIMGRNMVARVLRFLCINTPHYRADVFKYNLDVVRSVVEGWKSVLTVPYTEIYSLLEVKDGGKREVEAGLQLLGIVLANSIAPYSMDSLTEKTRCEESLVKLLGAKTANVYGVAAEVLGLVLKFLMAQETSKGDTSLEDKVVNKIMKHSYQQQNQAITCIYNIHQHYPQIISRFINKLLNLLPKLYGLQRTRILKCLVSHASTMEDVFTHLKEQNLIEFLSRKVEDTQLVSLELVNASMHRLSAEQLLYFMPSVVAFTYHTAPKCREIMYDILFWVYDNYSDYSNEEERQLQLLAQGILLQAVREDDAALRHTVLNFWLQGSKNLSLPQRLLHILRKMYSPDSEDSFLHIAIYTLLEATSHSADYHRDIFNQPLTLCKFREMKVSTAWRARHASMIPLFSESQGRSESSLSSLLTLTQGSTTSEESSTLGNIQATQANVFSVTQQPGATFDWVTESTFDTTLADMEYEATHAPVHGSTTGLLFSVQPSGKNSGRYKRSGIGNTRMQPPDETDHADSASTTQSRLVRRRFVKNQDREKQSIYFAKLEERRIKLRDTLEQERRSRREAQVTMYRQYRVGELPDIQIPHRALIAPLQALAQRDRKVARLLFEVLAQGVVDSVKNIMSYGDEESWLEQLHDSLNSILTDSYMCYPEVMRTVLHLMISNDVSVNPETLTSACLGSQLEALGILVLERQVLISQREERRVEPPAAKKARTDPYIYTPDTALWLSVAELYKNLDMWDVVRGIIQGKLGSIKGATRAALEAESKNNPVQAFLHYRTALNTHWEEDPEPAEVRIWEEWYTSCAGTLGQWSELENFVEQRFLRDNYEQVKLDRVWFLPRPTAAVLPALVHSKLMNILDGAESDGKLCDFIDSAMKEPRHQALLEGTLPLQLAVISTNQDKIAQAQSYLNTAMSSTLLTMAQYSLLTPKPLITTLRNVQLLTELDDFFNTIKYSESDFYSSKVKKTVTNWKKHEANPTDTSLLIQCLSSYRGLYLHCLEKGLPEESQHDVSQFIKDAKLSAHRSVVKAALQNTNYHLAARHLKKLKPLSEDNFSLAQFYLLMTEMNILRGRGKFDTRLQYLVEGWGKYLGKVSCMPVLEQNASIEVQYLKLESSICHEICDTIREMGNEWDEENQYMKVLSDKFSKASGRDSWYSELLKCSYNSLELAVKCAEGKLPQFDDTQGCDKENVHMVLAKYCEDCLENWKDHVNVNEYSESLVTHILRAMSLGSRDAHFHFPRLINLMEEDPSLVLVFKKESERVPVWMFLLWLSHILIYVDKAPGPALQPIVEKLAAVYPQAVYYPFGISMQHYDFSSASGMSARVMCHKVESLLSRNSLLHQFVSAVSLVVAPFIACKDALNNLMLEKDKKNIEDNLRKMESNFLKVNIRSTKGTASEKGEAYIKLDRMRKDAAAVFDKEFGTNVKKIKAMSTKEISKALSYIREKMIHGQDDLKKLPKQLKYYSPWLANFQASKYCDVLELPGQYSGMSKPLPEYHVKISSFDENLMPMASLRVPMRIIIRGDDEKDYKFLVKWGEDLRTDQRMEQMFTLMNSVYCTSSLCCLTTSRPSLDTYNVVPLSLEVGLLQWVESSQPLKEFMNESFRDNEKKHYEEALGIYKTGGHWVIEKKSKKKDVMKVYENAVNKIPWDLLRRGLVKLSNSSEGFFALRSAFAISYATLCISHWLLGIGDRHCGNSLVNLKTGHVIGIDFGHHFESAVQFLPVPELMPFRLTPQIVNVFQPVGQVGMLREIMVAALGALQESRHVLIAVLEAFVKEPTEDWLGFVRRQEGNTDDSKVEMFSKDRIELLKEKLCGINPAHVTKWAVSQSKSVKRDCTILKSLEEVVLGNKGENLRADLGDNGLSTHQQVDVLLEQASDPNILGRTWIGWEPFM</sequence>
<evidence type="ECO:0000256" key="6">
    <source>
        <dbReference type="ARBA" id="ARBA00022553"/>
    </source>
</evidence>
<dbReference type="PROSITE" id="PS51190">
    <property type="entry name" value="FATC"/>
    <property type="match status" value="1"/>
</dbReference>
<dbReference type="Pfam" id="PF19704">
    <property type="entry name" value="DNAPKcs_CC5"/>
    <property type="match status" value="1"/>
</dbReference>
<dbReference type="Pfam" id="PF08163">
    <property type="entry name" value="DNAPKcs_CC3"/>
    <property type="match status" value="1"/>
</dbReference>
<evidence type="ECO:0000256" key="8">
    <source>
        <dbReference type="ARBA" id="ARBA00022741"/>
    </source>
</evidence>
<evidence type="ECO:0000256" key="10">
    <source>
        <dbReference type="ARBA" id="ARBA00022777"/>
    </source>
</evidence>
<dbReference type="PANTHER" id="PTHR11139">
    <property type="entry name" value="ATAXIA TELANGIECTASIA MUTATED ATM -RELATED"/>
    <property type="match status" value="1"/>
</dbReference>
<keyword evidence="12" id="KW-0234">DNA repair</keyword>
<dbReference type="InterPro" id="IPR016024">
    <property type="entry name" value="ARM-type_fold"/>
</dbReference>
<dbReference type="GO" id="GO:0005524">
    <property type="term" value="F:ATP binding"/>
    <property type="evidence" value="ECO:0007669"/>
    <property type="project" value="UniProtKB-KW"/>
</dbReference>
<dbReference type="InterPro" id="IPR000403">
    <property type="entry name" value="PI3/4_kinase_cat_dom"/>
</dbReference>
<keyword evidence="13" id="KW-0539">Nucleus</keyword>
<evidence type="ECO:0000256" key="12">
    <source>
        <dbReference type="ARBA" id="ARBA00023204"/>
    </source>
</evidence>
<dbReference type="InterPro" id="IPR012582">
    <property type="entry name" value="DNAPKcs_CC3"/>
</dbReference>
<keyword evidence="9" id="KW-0227">DNA damage</keyword>
<dbReference type="Gene3D" id="3.30.1010.10">
    <property type="entry name" value="Phosphatidylinositol 3-kinase Catalytic Subunit, Chain A, domain 4"/>
    <property type="match status" value="1"/>
</dbReference>
<gene>
    <name evidence="17" type="ORF">OTU49_003352</name>
</gene>
<dbReference type="GO" id="GO:0006303">
    <property type="term" value="P:double-strand break repair via nonhomologous end joining"/>
    <property type="evidence" value="ECO:0007669"/>
    <property type="project" value="InterPro"/>
</dbReference>
<dbReference type="InterPro" id="IPR003151">
    <property type="entry name" value="PIK-rel_kinase_FAT"/>
</dbReference>
<dbReference type="InterPro" id="IPR003152">
    <property type="entry name" value="FATC_dom"/>
</dbReference>
<dbReference type="SMART" id="SM00146">
    <property type="entry name" value="PI3Kc"/>
    <property type="match status" value="1"/>
</dbReference>
<dbReference type="GO" id="GO:0000723">
    <property type="term" value="P:telomere maintenance"/>
    <property type="evidence" value="ECO:0007669"/>
    <property type="project" value="TreeGrafter"/>
</dbReference>
<accession>A0AAW0X4R5</accession>
<dbReference type="Proteomes" id="UP001445076">
    <property type="component" value="Unassembled WGS sequence"/>
</dbReference>
<feature type="domain" description="FATC" evidence="16">
    <location>
        <begin position="3034"/>
        <end position="3066"/>
    </location>
</feature>
<dbReference type="GO" id="GO:0005730">
    <property type="term" value="C:nucleolus"/>
    <property type="evidence" value="ECO:0007669"/>
    <property type="project" value="UniProtKB-SubCell"/>
</dbReference>
<dbReference type="SMART" id="SM01343">
    <property type="entry name" value="FATC"/>
    <property type="match status" value="1"/>
</dbReference>
<keyword evidence="5" id="KW-0723">Serine/threonine-protein kinase</keyword>
<keyword evidence="18" id="KW-1185">Reference proteome</keyword>
<evidence type="ECO:0000313" key="18">
    <source>
        <dbReference type="Proteomes" id="UP001445076"/>
    </source>
</evidence>
<keyword evidence="10" id="KW-0418">Kinase</keyword>
<dbReference type="EMBL" id="JARKIK010000036">
    <property type="protein sequence ID" value="KAK8739485.1"/>
    <property type="molecule type" value="Genomic_DNA"/>
</dbReference>
<evidence type="ECO:0000256" key="4">
    <source>
        <dbReference type="ARBA" id="ARBA00018077"/>
    </source>
</evidence>
<dbReference type="Pfam" id="PF02259">
    <property type="entry name" value="FAT"/>
    <property type="match status" value="1"/>
</dbReference>
<evidence type="ECO:0000256" key="5">
    <source>
        <dbReference type="ARBA" id="ARBA00022527"/>
    </source>
</evidence>
<dbReference type="PROSITE" id="PS00916">
    <property type="entry name" value="PI3_4_KINASE_2"/>
    <property type="match status" value="1"/>
</dbReference>
<evidence type="ECO:0000256" key="3">
    <source>
        <dbReference type="ARBA" id="ARBA00012513"/>
    </source>
</evidence>
<protein>
    <recommendedName>
        <fullName evidence="4">DNA-dependent protein kinase catalytic subunit</fullName>
        <ecNumber evidence="3">2.7.11.1</ecNumber>
    </recommendedName>
</protein>
<keyword evidence="11" id="KW-0067">ATP-binding</keyword>
<dbReference type="InterPro" id="IPR011009">
    <property type="entry name" value="Kinase-like_dom_sf"/>
</dbReference>
<dbReference type="PANTHER" id="PTHR11139:SF68">
    <property type="entry name" value="DNA-DEPENDENT PROTEIN KINASE CATALYTIC SUBUNIT"/>
    <property type="match status" value="1"/>
</dbReference>
<evidence type="ECO:0000313" key="17">
    <source>
        <dbReference type="EMBL" id="KAK8739485.1"/>
    </source>
</evidence>
<comment type="similarity">
    <text evidence="2">Belongs to the PI3/PI4-kinase family.</text>
</comment>
<dbReference type="InterPro" id="IPR045581">
    <property type="entry name" value="DNAPKcs_CC5"/>
</dbReference>
<dbReference type="Pfam" id="PF20502">
    <property type="entry name" value="DNAPKcs_CC1-2"/>
    <property type="match status" value="1"/>
</dbReference>
<evidence type="ECO:0000259" key="15">
    <source>
        <dbReference type="PROSITE" id="PS50290"/>
    </source>
</evidence>
<keyword evidence="6" id="KW-0597">Phosphoprotein</keyword>
<reference evidence="17 18" key="1">
    <citation type="journal article" date="2024" name="BMC Genomics">
        <title>Genome assembly of redclaw crayfish (Cherax quadricarinatus) provides insights into its immune adaptation and hypoxia tolerance.</title>
        <authorList>
            <person name="Liu Z."/>
            <person name="Zheng J."/>
            <person name="Li H."/>
            <person name="Fang K."/>
            <person name="Wang S."/>
            <person name="He J."/>
            <person name="Zhou D."/>
            <person name="Weng S."/>
            <person name="Chi M."/>
            <person name="Gu Z."/>
            <person name="He J."/>
            <person name="Li F."/>
            <person name="Wang M."/>
        </authorList>
    </citation>
    <scope>NUCLEOTIDE SEQUENCE [LARGE SCALE GENOMIC DNA]</scope>
    <source>
        <strain evidence="17">ZL_2023a</strain>
    </source>
</reference>
<evidence type="ECO:0000256" key="11">
    <source>
        <dbReference type="ARBA" id="ARBA00022840"/>
    </source>
</evidence>
<evidence type="ECO:0000256" key="7">
    <source>
        <dbReference type="ARBA" id="ARBA00022679"/>
    </source>
</evidence>
<dbReference type="Gene3D" id="1.10.1070.11">
    <property type="entry name" value="Phosphatidylinositol 3-/4-kinase, catalytic domain"/>
    <property type="match status" value="1"/>
</dbReference>
<proteinExistence type="inferred from homology"/>
<dbReference type="InterPro" id="IPR036940">
    <property type="entry name" value="PI3/4_kinase_cat_sf"/>
</dbReference>
<evidence type="ECO:0000256" key="9">
    <source>
        <dbReference type="ARBA" id="ARBA00022763"/>
    </source>
</evidence>
<keyword evidence="8" id="KW-0547">Nucleotide-binding</keyword>
<dbReference type="CDD" id="cd05172">
    <property type="entry name" value="PIKKc_DNA-PK"/>
    <property type="match status" value="1"/>
</dbReference>
<dbReference type="SMART" id="SM01344">
    <property type="entry name" value="NUC194"/>
    <property type="match status" value="1"/>
</dbReference>
<dbReference type="PROSITE" id="PS50290">
    <property type="entry name" value="PI3_4_KINASE_3"/>
    <property type="match status" value="1"/>
</dbReference>
<dbReference type="InterPro" id="IPR050517">
    <property type="entry name" value="DDR_Repair_Kinase"/>
</dbReference>
<dbReference type="SUPFAM" id="SSF48371">
    <property type="entry name" value="ARM repeat"/>
    <property type="match status" value="2"/>
</dbReference>
<keyword evidence="7" id="KW-0808">Transferase</keyword>
<dbReference type="InterPro" id="IPR018936">
    <property type="entry name" value="PI3/4_kinase_CS"/>
</dbReference>
<dbReference type="InterPro" id="IPR046803">
    <property type="entry name" value="DNAPKcs_CC1-2"/>
</dbReference>
<comment type="caution">
    <text evidence="17">The sequence shown here is derived from an EMBL/GenBank/DDBJ whole genome shotgun (WGS) entry which is preliminary data.</text>
</comment>
<feature type="domain" description="PI3K/PI4K catalytic" evidence="15">
    <location>
        <begin position="2677"/>
        <end position="2997"/>
    </location>
</feature>
<name>A0AAW0X4R5_CHEQU</name>
<dbReference type="GO" id="GO:0004677">
    <property type="term" value="F:DNA-dependent protein kinase activity"/>
    <property type="evidence" value="ECO:0007669"/>
    <property type="project" value="InterPro"/>
</dbReference>
<evidence type="ECO:0000256" key="2">
    <source>
        <dbReference type="ARBA" id="ARBA00011031"/>
    </source>
</evidence>
<evidence type="ECO:0000256" key="14">
    <source>
        <dbReference type="SAM" id="MobiDB-lite"/>
    </source>
</evidence>
<dbReference type="Pfam" id="PF02260">
    <property type="entry name" value="FATC"/>
    <property type="match status" value="1"/>
</dbReference>
<dbReference type="InterPro" id="IPR037706">
    <property type="entry name" value="DNA-PK_dom"/>
</dbReference>
<dbReference type="EC" id="2.7.11.1" evidence="3"/>
<dbReference type="Pfam" id="PF00454">
    <property type="entry name" value="PI3_PI4_kinase"/>
    <property type="match status" value="1"/>
</dbReference>
<comment type="subcellular location">
    <subcellularLocation>
        <location evidence="1">Nucleus</location>
        <location evidence="1">Nucleolus</location>
    </subcellularLocation>
</comment>
<evidence type="ECO:0000259" key="16">
    <source>
        <dbReference type="PROSITE" id="PS51190"/>
    </source>
</evidence>
<evidence type="ECO:0000256" key="1">
    <source>
        <dbReference type="ARBA" id="ARBA00004604"/>
    </source>
</evidence>
<evidence type="ECO:0000256" key="13">
    <source>
        <dbReference type="ARBA" id="ARBA00023242"/>
    </source>
</evidence>
<dbReference type="SUPFAM" id="SSF56112">
    <property type="entry name" value="Protein kinase-like (PK-like)"/>
    <property type="match status" value="1"/>
</dbReference>
<feature type="region of interest" description="Disordered" evidence="14">
    <location>
        <begin position="1663"/>
        <end position="1699"/>
    </location>
</feature>